<organism evidence="3 4">
    <name type="scientific">Candidatus Egerieicola faecale</name>
    <dbReference type="NCBI Taxonomy" id="2840774"/>
    <lineage>
        <taxon>Bacteria</taxon>
        <taxon>Bacillati</taxon>
        <taxon>Bacillota</taxon>
        <taxon>Clostridia</taxon>
        <taxon>Eubacteriales</taxon>
        <taxon>Oscillospiraceae</taxon>
        <taxon>Oscillospiraceae incertae sedis</taxon>
        <taxon>Candidatus Egerieicola</taxon>
    </lineage>
</organism>
<evidence type="ECO:0000313" key="3">
    <source>
        <dbReference type="EMBL" id="HIU41135.1"/>
    </source>
</evidence>
<evidence type="ECO:0000256" key="1">
    <source>
        <dbReference type="ARBA" id="ARBA00022801"/>
    </source>
</evidence>
<reference evidence="3" key="2">
    <citation type="journal article" date="2021" name="PeerJ">
        <title>Extensive microbial diversity within the chicken gut microbiome revealed by metagenomics and culture.</title>
        <authorList>
            <person name="Gilroy R."/>
            <person name="Ravi A."/>
            <person name="Getino M."/>
            <person name="Pursley I."/>
            <person name="Horton D.L."/>
            <person name="Alikhan N.F."/>
            <person name="Baker D."/>
            <person name="Gharbi K."/>
            <person name="Hall N."/>
            <person name="Watson M."/>
            <person name="Adriaenssens E.M."/>
            <person name="Foster-Nyarko E."/>
            <person name="Jarju S."/>
            <person name="Secka A."/>
            <person name="Antonio M."/>
            <person name="Oren A."/>
            <person name="Chaudhuri R.R."/>
            <person name="La Ragione R."/>
            <person name="Hildebrand F."/>
            <person name="Pallen M.J."/>
        </authorList>
    </citation>
    <scope>NUCLEOTIDE SEQUENCE</scope>
    <source>
        <strain evidence="3">4509</strain>
    </source>
</reference>
<evidence type="ECO:0000259" key="2">
    <source>
        <dbReference type="Pfam" id="PF00149"/>
    </source>
</evidence>
<proteinExistence type="predicted"/>
<evidence type="ECO:0000313" key="4">
    <source>
        <dbReference type="Proteomes" id="UP000824082"/>
    </source>
</evidence>
<dbReference type="Proteomes" id="UP000824082">
    <property type="component" value="Unassembled WGS sequence"/>
</dbReference>
<accession>A0A9D1INW3</accession>
<dbReference type="PANTHER" id="PTHR30337">
    <property type="entry name" value="COMPONENT OF ATP-DEPENDENT DSDNA EXONUCLEASE"/>
    <property type="match status" value="1"/>
</dbReference>
<dbReference type="Pfam" id="PF00149">
    <property type="entry name" value="Metallophos"/>
    <property type="match status" value="1"/>
</dbReference>
<gene>
    <name evidence="3" type="ORF">IAD19_01120</name>
</gene>
<keyword evidence="3" id="KW-0540">Nuclease</keyword>
<dbReference type="Gene3D" id="3.60.21.10">
    <property type="match status" value="1"/>
</dbReference>
<dbReference type="InterPro" id="IPR050535">
    <property type="entry name" value="DNA_Repair-Maintenance_Comp"/>
</dbReference>
<dbReference type="InterPro" id="IPR029052">
    <property type="entry name" value="Metallo-depent_PP-like"/>
</dbReference>
<keyword evidence="1" id="KW-0378">Hydrolase</keyword>
<protein>
    <submittedName>
        <fullName evidence="3">DNA repair exonuclease</fullName>
    </submittedName>
</protein>
<dbReference type="InterPro" id="IPR041796">
    <property type="entry name" value="Mre11_N"/>
</dbReference>
<dbReference type="CDD" id="cd00840">
    <property type="entry name" value="MPP_Mre11_N"/>
    <property type="match status" value="1"/>
</dbReference>
<name>A0A9D1INW3_9FIRM</name>
<dbReference type="GO" id="GO:0004527">
    <property type="term" value="F:exonuclease activity"/>
    <property type="evidence" value="ECO:0007669"/>
    <property type="project" value="UniProtKB-KW"/>
</dbReference>
<dbReference type="EMBL" id="DVMX01000019">
    <property type="protein sequence ID" value="HIU41135.1"/>
    <property type="molecule type" value="Genomic_DNA"/>
</dbReference>
<comment type="caution">
    <text evidence="3">The sequence shown here is derived from an EMBL/GenBank/DDBJ whole genome shotgun (WGS) entry which is preliminary data.</text>
</comment>
<dbReference type="SUPFAM" id="SSF56300">
    <property type="entry name" value="Metallo-dependent phosphatases"/>
    <property type="match status" value="1"/>
</dbReference>
<dbReference type="AlphaFoldDB" id="A0A9D1INW3"/>
<reference evidence="3" key="1">
    <citation type="submission" date="2020-10" db="EMBL/GenBank/DDBJ databases">
        <authorList>
            <person name="Gilroy R."/>
        </authorList>
    </citation>
    <scope>NUCLEOTIDE SEQUENCE</scope>
    <source>
        <strain evidence="3">4509</strain>
    </source>
</reference>
<dbReference type="PANTHER" id="PTHR30337:SF7">
    <property type="entry name" value="PHOSPHOESTERASE"/>
    <property type="match status" value="1"/>
</dbReference>
<dbReference type="InterPro" id="IPR004843">
    <property type="entry name" value="Calcineurin-like_PHP"/>
</dbReference>
<feature type="domain" description="Calcineurin-like phosphoesterase" evidence="2">
    <location>
        <begin position="13"/>
        <end position="195"/>
    </location>
</feature>
<keyword evidence="3" id="KW-0269">Exonuclease</keyword>
<sequence length="375" mass="42145">MERNGGDNMRPVTVLHCSDLHLGRSLPQGRSEELLMTFEDLILLAEQRKADLFLIAGDLFDQPVPEKDLVEFVRSRLEKLPENLTVAIAPGNHDYLCSGSPYLDCDWGRRVKILTGEAVELENLPVTLWGAAFQGSYQTTSLLEGVNLEADGRLHIGVLHGDLVSDRGQSNYDPIPPWQIAQSGLHYLALGHIHQRSQLHKAGITAYCYCGAPEGFGFGEPGELGAFLAEVSEYGTRLEFVPLCRRMYLRHTIPVTGLDQPHQVTHRVLLQLEQQYGKEYSKHFYRLALTGEWSGSPDLAKRVQTRLEETLHWVQVEDQTMPDADKVLIAEEDSLKGLFVRQMLERIGSAQGEEQQQYRQALRLGLAAFEGEVML</sequence>